<organism evidence="2">
    <name type="scientific">Medioppia subpectinata</name>
    <dbReference type="NCBI Taxonomy" id="1979941"/>
    <lineage>
        <taxon>Eukaryota</taxon>
        <taxon>Metazoa</taxon>
        <taxon>Ecdysozoa</taxon>
        <taxon>Arthropoda</taxon>
        <taxon>Chelicerata</taxon>
        <taxon>Arachnida</taxon>
        <taxon>Acari</taxon>
        <taxon>Acariformes</taxon>
        <taxon>Sarcoptiformes</taxon>
        <taxon>Oribatida</taxon>
        <taxon>Brachypylina</taxon>
        <taxon>Oppioidea</taxon>
        <taxon>Oppiidae</taxon>
        <taxon>Medioppia</taxon>
    </lineage>
</organism>
<feature type="region of interest" description="Disordered" evidence="1">
    <location>
        <begin position="278"/>
        <end position="302"/>
    </location>
</feature>
<dbReference type="EMBL" id="CAJPIZ010024958">
    <property type="protein sequence ID" value="CAG2118616.1"/>
    <property type="molecule type" value="Genomic_DNA"/>
</dbReference>
<dbReference type="PANTHER" id="PTHR21345">
    <property type="entry name" value="SPIRE"/>
    <property type="match status" value="1"/>
</dbReference>
<evidence type="ECO:0000313" key="3">
    <source>
        <dbReference type="Proteomes" id="UP000759131"/>
    </source>
</evidence>
<reference evidence="2" key="1">
    <citation type="submission" date="2020-11" db="EMBL/GenBank/DDBJ databases">
        <authorList>
            <person name="Tran Van P."/>
        </authorList>
    </citation>
    <scope>NUCLEOTIDE SEQUENCE</scope>
</reference>
<dbReference type="GO" id="GO:0030041">
    <property type="term" value="P:actin filament polymerization"/>
    <property type="evidence" value="ECO:0007669"/>
    <property type="project" value="TreeGrafter"/>
</dbReference>
<dbReference type="Proteomes" id="UP000759131">
    <property type="component" value="Unassembled WGS sequence"/>
</dbReference>
<evidence type="ECO:0000313" key="2">
    <source>
        <dbReference type="EMBL" id="CAD7641245.1"/>
    </source>
</evidence>
<feature type="compositionally biased region" description="Pro residues" evidence="1">
    <location>
        <begin position="73"/>
        <end position="84"/>
    </location>
</feature>
<dbReference type="GO" id="GO:0048193">
    <property type="term" value="P:Golgi vesicle transport"/>
    <property type="evidence" value="ECO:0007669"/>
    <property type="project" value="TreeGrafter"/>
</dbReference>
<dbReference type="GO" id="GO:0005938">
    <property type="term" value="C:cell cortex"/>
    <property type="evidence" value="ECO:0007669"/>
    <property type="project" value="TreeGrafter"/>
</dbReference>
<dbReference type="GO" id="GO:0051639">
    <property type="term" value="P:actin filament network formation"/>
    <property type="evidence" value="ECO:0007669"/>
    <property type="project" value="TreeGrafter"/>
</dbReference>
<dbReference type="InterPro" id="IPR011011">
    <property type="entry name" value="Znf_FYVE_PHD"/>
</dbReference>
<dbReference type="AlphaFoldDB" id="A0A7R9LGE5"/>
<feature type="region of interest" description="Disordered" evidence="1">
    <location>
        <begin position="72"/>
        <end position="96"/>
    </location>
</feature>
<dbReference type="GO" id="GO:0051295">
    <property type="term" value="P:establishment of meiotic spindle localization"/>
    <property type="evidence" value="ECO:0007669"/>
    <property type="project" value="TreeGrafter"/>
</dbReference>
<keyword evidence="3" id="KW-1185">Reference proteome</keyword>
<dbReference type="InterPro" id="IPR029901">
    <property type="entry name" value="Spire"/>
</dbReference>
<feature type="compositionally biased region" description="Basic and acidic residues" evidence="1">
    <location>
        <begin position="86"/>
        <end position="95"/>
    </location>
</feature>
<dbReference type="SUPFAM" id="SSF57903">
    <property type="entry name" value="FYVE/PHD zinc finger"/>
    <property type="match status" value="1"/>
</dbReference>
<dbReference type="GO" id="GO:0030659">
    <property type="term" value="C:cytoplasmic vesicle membrane"/>
    <property type="evidence" value="ECO:0007669"/>
    <property type="project" value="TreeGrafter"/>
</dbReference>
<name>A0A7R9LGE5_9ACAR</name>
<dbReference type="GO" id="GO:0003779">
    <property type="term" value="F:actin binding"/>
    <property type="evidence" value="ECO:0007669"/>
    <property type="project" value="InterPro"/>
</dbReference>
<proteinExistence type="predicted"/>
<gene>
    <name evidence="2" type="ORF">OSB1V03_LOCUS18567</name>
</gene>
<dbReference type="EMBL" id="OC879533">
    <property type="protein sequence ID" value="CAD7641245.1"/>
    <property type="molecule type" value="Genomic_DNA"/>
</dbReference>
<accession>A0A7R9LGE5</accession>
<evidence type="ECO:0008006" key="4">
    <source>
        <dbReference type="Google" id="ProtNLM"/>
    </source>
</evidence>
<protein>
    <recommendedName>
        <fullName evidence="4">Spire</fullName>
    </recommendedName>
</protein>
<dbReference type="GO" id="GO:0036089">
    <property type="term" value="P:cleavage furrow formation"/>
    <property type="evidence" value="ECO:0007669"/>
    <property type="project" value="TreeGrafter"/>
</dbReference>
<sequence>MADIRSGVPLNRVEVTESERNKDAHELILDFIRARPSLQSAERRQLAPPPLKQETLYEKLMFSIRQKHKLKPVPKPAECAPPPDDGCSRVADRETTPAPQRRLIKANLRLSFESFDDTTTDDDANDVSETTEDDGKRFSLKKLSRLLSQERRHSISVCETPREELDVNEDARQHVVSIWESCDWGRALQCLSLSLQEVQHIRNVLTKAELETLAVTKDLRSDLENGKICFTCLKTRFSFFGQWPKECQICKRVVCERCATKMHIPFANFDKVPIYMLSPTPSPPEPRKPFPEPRAQTTASAAKRWRSLRSNDAVLVDAADRKSGPLARVCRDCKRLVRHLIDAGAQNWKH</sequence>
<dbReference type="GO" id="GO:0040038">
    <property type="term" value="P:polar body extrusion after meiotic divisions"/>
    <property type="evidence" value="ECO:0007669"/>
    <property type="project" value="TreeGrafter"/>
</dbReference>
<dbReference type="GO" id="GO:0045010">
    <property type="term" value="P:actin nucleation"/>
    <property type="evidence" value="ECO:0007669"/>
    <property type="project" value="InterPro"/>
</dbReference>
<dbReference type="OrthoDB" id="10043757at2759"/>
<evidence type="ECO:0000256" key="1">
    <source>
        <dbReference type="SAM" id="MobiDB-lite"/>
    </source>
</evidence>
<dbReference type="PANTHER" id="PTHR21345:SF3">
    <property type="entry name" value="PROTEIN SPIRE"/>
    <property type="match status" value="1"/>
</dbReference>
<dbReference type="GO" id="GO:0008017">
    <property type="term" value="F:microtubule binding"/>
    <property type="evidence" value="ECO:0007669"/>
    <property type="project" value="TreeGrafter"/>
</dbReference>